<evidence type="ECO:0000259" key="2">
    <source>
        <dbReference type="Pfam" id="PF03061"/>
    </source>
</evidence>
<reference evidence="3 4" key="1">
    <citation type="submission" date="2023-10" db="EMBL/GenBank/DDBJ databases">
        <title>Development of a sustainable strategy for remediation of hydrocarbon-contaminated territories based on the waste exchange concept.</title>
        <authorList>
            <person name="Krivoruchko A."/>
        </authorList>
    </citation>
    <scope>NUCLEOTIDE SEQUENCE [LARGE SCALE GENOMIC DNA]</scope>
    <source>
        <strain evidence="3 4">IEGM 60</strain>
    </source>
</reference>
<dbReference type="SUPFAM" id="SSF54637">
    <property type="entry name" value="Thioesterase/thiol ester dehydrase-isomerase"/>
    <property type="match status" value="1"/>
</dbReference>
<dbReference type="InterPro" id="IPR029069">
    <property type="entry name" value="HotDog_dom_sf"/>
</dbReference>
<dbReference type="Pfam" id="PF03061">
    <property type="entry name" value="4HBT"/>
    <property type="match status" value="1"/>
</dbReference>
<evidence type="ECO:0000256" key="1">
    <source>
        <dbReference type="ARBA" id="ARBA00022801"/>
    </source>
</evidence>
<name>A0ABU4CR95_RHOJO</name>
<dbReference type="InterPro" id="IPR006683">
    <property type="entry name" value="Thioestr_dom"/>
</dbReference>
<dbReference type="PANTHER" id="PTHR42856:SF1">
    <property type="entry name" value="ACYL-COENZYME A THIOESTERASE PAAI"/>
    <property type="match status" value="1"/>
</dbReference>
<protein>
    <submittedName>
        <fullName evidence="3">Hotdog fold thioesterase</fullName>
    </submittedName>
</protein>
<dbReference type="PANTHER" id="PTHR42856">
    <property type="entry name" value="ACYL-COENZYME A THIOESTERASE PAAI"/>
    <property type="match status" value="1"/>
</dbReference>
<gene>
    <name evidence="3" type="ORF">R3Q59_36970</name>
</gene>
<keyword evidence="4" id="KW-1185">Reference proteome</keyword>
<dbReference type="Proteomes" id="UP001185737">
    <property type="component" value="Unassembled WGS sequence"/>
</dbReference>
<dbReference type="Gene3D" id="3.10.129.10">
    <property type="entry name" value="Hotdog Thioesterase"/>
    <property type="match status" value="1"/>
</dbReference>
<organism evidence="3 4">
    <name type="scientific">Rhodococcus jostii</name>
    <dbReference type="NCBI Taxonomy" id="132919"/>
    <lineage>
        <taxon>Bacteria</taxon>
        <taxon>Bacillati</taxon>
        <taxon>Actinomycetota</taxon>
        <taxon>Actinomycetes</taxon>
        <taxon>Mycobacteriales</taxon>
        <taxon>Nocardiaceae</taxon>
        <taxon>Rhodococcus</taxon>
    </lineage>
</organism>
<dbReference type="CDD" id="cd03443">
    <property type="entry name" value="PaaI_thioesterase"/>
    <property type="match status" value="1"/>
</dbReference>
<evidence type="ECO:0000313" key="3">
    <source>
        <dbReference type="EMBL" id="MDV6286078.1"/>
    </source>
</evidence>
<dbReference type="EMBL" id="JAWLKA010000032">
    <property type="protein sequence ID" value="MDV6286078.1"/>
    <property type="molecule type" value="Genomic_DNA"/>
</dbReference>
<sequence>MTITEPVRRLLAQDSSLAEFGIEVLSAGEGRAVLHMVIDESVANGHRIAHGGVIYVLADSAFACAANSRTPGTATAGASIEYYTPAHVGEELVAEAIVRHHTGRHSLVDVTVRSGPRVVAEYRGRGAVLRRPDSAVGHRTADQSEER</sequence>
<feature type="domain" description="Thioesterase" evidence="2">
    <location>
        <begin position="48"/>
        <end position="119"/>
    </location>
</feature>
<dbReference type="InterPro" id="IPR003736">
    <property type="entry name" value="PAAI_dom"/>
</dbReference>
<proteinExistence type="predicted"/>
<comment type="caution">
    <text evidence="3">The sequence shown here is derived from an EMBL/GenBank/DDBJ whole genome shotgun (WGS) entry which is preliminary data.</text>
</comment>
<evidence type="ECO:0000313" key="4">
    <source>
        <dbReference type="Proteomes" id="UP001185737"/>
    </source>
</evidence>
<dbReference type="RefSeq" id="WP_133987342.1">
    <property type="nucleotide sequence ID" value="NZ_JAWLKA010000032.1"/>
</dbReference>
<dbReference type="InterPro" id="IPR052723">
    <property type="entry name" value="Acyl-CoA_thioesterase_PaaI"/>
</dbReference>
<dbReference type="NCBIfam" id="TIGR00369">
    <property type="entry name" value="unchar_dom_1"/>
    <property type="match status" value="1"/>
</dbReference>
<keyword evidence="1" id="KW-0378">Hydrolase</keyword>
<accession>A0ABU4CR95</accession>